<reference evidence="1" key="2">
    <citation type="submission" date="2020-11" db="EMBL/GenBank/DDBJ databases">
        <authorList>
            <person name="McCartney M.A."/>
            <person name="Auch B."/>
            <person name="Kono T."/>
            <person name="Mallez S."/>
            <person name="Becker A."/>
            <person name="Gohl D.M."/>
            <person name="Silverstein K.A.T."/>
            <person name="Koren S."/>
            <person name="Bechman K.B."/>
            <person name="Herman A."/>
            <person name="Abrahante J.E."/>
            <person name="Garbe J."/>
        </authorList>
    </citation>
    <scope>NUCLEOTIDE SEQUENCE</scope>
    <source>
        <strain evidence="1">Duluth1</strain>
        <tissue evidence="1">Whole animal</tissue>
    </source>
</reference>
<evidence type="ECO:0000313" key="1">
    <source>
        <dbReference type="EMBL" id="KAH3863292.1"/>
    </source>
</evidence>
<organism evidence="1 2">
    <name type="scientific">Dreissena polymorpha</name>
    <name type="common">Zebra mussel</name>
    <name type="synonym">Mytilus polymorpha</name>
    <dbReference type="NCBI Taxonomy" id="45954"/>
    <lineage>
        <taxon>Eukaryota</taxon>
        <taxon>Metazoa</taxon>
        <taxon>Spiralia</taxon>
        <taxon>Lophotrochozoa</taxon>
        <taxon>Mollusca</taxon>
        <taxon>Bivalvia</taxon>
        <taxon>Autobranchia</taxon>
        <taxon>Heteroconchia</taxon>
        <taxon>Euheterodonta</taxon>
        <taxon>Imparidentia</taxon>
        <taxon>Neoheterodontei</taxon>
        <taxon>Myida</taxon>
        <taxon>Dreissenoidea</taxon>
        <taxon>Dreissenidae</taxon>
        <taxon>Dreissena</taxon>
    </lineage>
</organism>
<dbReference type="EMBL" id="JAIWYP010000002">
    <property type="protein sequence ID" value="KAH3863292.1"/>
    <property type="molecule type" value="Genomic_DNA"/>
</dbReference>
<comment type="caution">
    <text evidence="1">The sequence shown here is derived from an EMBL/GenBank/DDBJ whole genome shotgun (WGS) entry which is preliminary data.</text>
</comment>
<accession>A0A9D4LT39</accession>
<dbReference type="Proteomes" id="UP000828390">
    <property type="component" value="Unassembled WGS sequence"/>
</dbReference>
<keyword evidence="2" id="KW-1185">Reference proteome</keyword>
<name>A0A9D4LT39_DREPO</name>
<proteinExistence type="predicted"/>
<sequence>MCPSVLRDEARAAAIEALNRRAEIPTKDVIVMMDNVLENTFSFNDEHLRGMAMGSRLGLNYALTYMGAWEEELFRRSESNRSHTSGLWMLCWAYGRMVSRHLKLPHTRK</sequence>
<protein>
    <submittedName>
        <fullName evidence="1">Uncharacterized protein</fullName>
    </submittedName>
</protein>
<gene>
    <name evidence="1" type="ORF">DPMN_026273</name>
</gene>
<reference evidence="1" key="1">
    <citation type="journal article" date="2019" name="bioRxiv">
        <title>The Genome of the Zebra Mussel, Dreissena polymorpha: A Resource for Invasive Species Research.</title>
        <authorList>
            <person name="McCartney M.A."/>
            <person name="Auch B."/>
            <person name="Kono T."/>
            <person name="Mallez S."/>
            <person name="Zhang Y."/>
            <person name="Obille A."/>
            <person name="Becker A."/>
            <person name="Abrahante J.E."/>
            <person name="Garbe J."/>
            <person name="Badalamenti J.P."/>
            <person name="Herman A."/>
            <person name="Mangelson H."/>
            <person name="Liachko I."/>
            <person name="Sullivan S."/>
            <person name="Sone E.D."/>
            <person name="Koren S."/>
            <person name="Silverstein K.A.T."/>
            <person name="Beckman K.B."/>
            <person name="Gohl D.M."/>
        </authorList>
    </citation>
    <scope>NUCLEOTIDE SEQUENCE</scope>
    <source>
        <strain evidence="1">Duluth1</strain>
        <tissue evidence="1">Whole animal</tissue>
    </source>
</reference>
<dbReference type="AlphaFoldDB" id="A0A9D4LT39"/>
<evidence type="ECO:0000313" key="2">
    <source>
        <dbReference type="Proteomes" id="UP000828390"/>
    </source>
</evidence>